<dbReference type="RefSeq" id="WP_035232033.1">
    <property type="nucleotide sequence ID" value="NZ_ARXV01000005.1"/>
</dbReference>
<gene>
    <name evidence="4" type="ORF">Y5S_01572</name>
</gene>
<reference evidence="4 5" key="1">
    <citation type="submission" date="2012-09" db="EMBL/GenBank/DDBJ databases">
        <title>Genome Sequence of alkane-degrading Bacterium Alcanivorax sp. 19-m-6.</title>
        <authorList>
            <person name="Lai Q."/>
            <person name="Shao Z."/>
        </authorList>
    </citation>
    <scope>NUCLEOTIDE SEQUENCE [LARGE SCALE GENOMIC DNA]</scope>
    <source>
        <strain evidence="4 5">19-m-6</strain>
    </source>
</reference>
<dbReference type="InterPro" id="IPR001753">
    <property type="entry name" value="Enoyl-CoA_hydra/iso"/>
</dbReference>
<dbReference type="AlphaFoldDB" id="A0A095TRZ9"/>
<dbReference type="PANTHER" id="PTHR43684">
    <property type="match status" value="1"/>
</dbReference>
<dbReference type="OrthoDB" id="9797151at2"/>
<dbReference type="PANTHER" id="PTHR43684:SF1">
    <property type="entry name" value="ENOYL-COA DELTA ISOMERASE 2"/>
    <property type="match status" value="1"/>
</dbReference>
<dbReference type="Proteomes" id="UP000029444">
    <property type="component" value="Unassembled WGS sequence"/>
</dbReference>
<keyword evidence="3" id="KW-0413">Isomerase</keyword>
<keyword evidence="5" id="KW-1185">Reference proteome</keyword>
<dbReference type="PATRIC" id="fig|1177154.3.peg.1601"/>
<dbReference type="Pfam" id="PF00378">
    <property type="entry name" value="ECH_1"/>
    <property type="match status" value="1"/>
</dbReference>
<sequence>MPTLESGLVLVKNTESVMEITLNRPDKLNALTSAMYMDLVNLLKAAEESDDIHVVLFSAEGKSFSAGNDLLDFLNAGAGEALGAATFIQAIHDFPKVVVAAVQGNAVGVGTTMLLHMDMVVASEEAKFITPFVDLGAVPEAGSAKLMPAWMGYQRAARMLLLGEPMLAPEALEVGLVAKVVKREELEATARGWAVALAKKPPRALRESKRLMRKAINTPLHEVVKEDLALFGELLQGDEAKAVIAAMVSKSKG</sequence>
<protein>
    <submittedName>
        <fullName evidence="4">Enoyl-CoA hydratase</fullName>
    </submittedName>
</protein>
<name>A0A095TRZ9_9GAMM</name>
<proteinExistence type="predicted"/>
<evidence type="ECO:0000256" key="2">
    <source>
        <dbReference type="ARBA" id="ARBA00023140"/>
    </source>
</evidence>
<dbReference type="CDD" id="cd06558">
    <property type="entry name" value="crotonase-like"/>
    <property type="match status" value="1"/>
</dbReference>
<dbReference type="EMBL" id="ARXV01000005">
    <property type="protein sequence ID" value="KGD65138.1"/>
    <property type="molecule type" value="Genomic_DNA"/>
</dbReference>
<dbReference type="eggNOG" id="COG1024">
    <property type="taxonomic scope" value="Bacteria"/>
</dbReference>
<evidence type="ECO:0000313" key="5">
    <source>
        <dbReference type="Proteomes" id="UP000029444"/>
    </source>
</evidence>
<dbReference type="Gene3D" id="3.90.226.10">
    <property type="entry name" value="2-enoyl-CoA Hydratase, Chain A, domain 1"/>
    <property type="match status" value="1"/>
</dbReference>
<dbReference type="STRING" id="1177154.Y5S_01572"/>
<comment type="caution">
    <text evidence="4">The sequence shown here is derived from an EMBL/GenBank/DDBJ whole genome shotgun (WGS) entry which is preliminary data.</text>
</comment>
<dbReference type="InterPro" id="IPR051053">
    <property type="entry name" value="ECH/Chromodomain_protein"/>
</dbReference>
<keyword evidence="2" id="KW-0576">Peroxisome</keyword>
<dbReference type="GO" id="GO:0004165">
    <property type="term" value="F:delta(3)-delta(2)-enoyl-CoA isomerase activity"/>
    <property type="evidence" value="ECO:0007669"/>
    <property type="project" value="UniProtKB-ARBA"/>
</dbReference>
<dbReference type="SUPFAM" id="SSF52096">
    <property type="entry name" value="ClpP/crotonase"/>
    <property type="match status" value="1"/>
</dbReference>
<dbReference type="InterPro" id="IPR029045">
    <property type="entry name" value="ClpP/crotonase-like_dom_sf"/>
</dbReference>
<organism evidence="4 5">
    <name type="scientific">Alcanivorax nanhaiticus</name>
    <dbReference type="NCBI Taxonomy" id="1177154"/>
    <lineage>
        <taxon>Bacteria</taxon>
        <taxon>Pseudomonadati</taxon>
        <taxon>Pseudomonadota</taxon>
        <taxon>Gammaproteobacteria</taxon>
        <taxon>Oceanospirillales</taxon>
        <taxon>Alcanivoracaceae</taxon>
        <taxon>Alcanivorax</taxon>
    </lineage>
</organism>
<accession>A0A095TRZ9</accession>
<evidence type="ECO:0000256" key="3">
    <source>
        <dbReference type="ARBA" id="ARBA00023235"/>
    </source>
</evidence>
<comment type="subcellular location">
    <subcellularLocation>
        <location evidence="1">Peroxisome</location>
    </subcellularLocation>
</comment>
<evidence type="ECO:0000256" key="1">
    <source>
        <dbReference type="ARBA" id="ARBA00004275"/>
    </source>
</evidence>
<evidence type="ECO:0000313" key="4">
    <source>
        <dbReference type="EMBL" id="KGD65138.1"/>
    </source>
</evidence>